<evidence type="ECO:0000313" key="5">
    <source>
        <dbReference type="Proteomes" id="UP001279410"/>
    </source>
</evidence>
<dbReference type="GO" id="GO:0016702">
    <property type="term" value="F:oxidoreductase activity, acting on single donors with incorporation of molecular oxygen, incorporation of two atoms of oxygen"/>
    <property type="evidence" value="ECO:0007669"/>
    <property type="project" value="InterPro"/>
</dbReference>
<feature type="region of interest" description="Disordered" evidence="1">
    <location>
        <begin position="419"/>
        <end position="446"/>
    </location>
</feature>
<keyword evidence="2" id="KW-0732">Signal</keyword>
<feature type="domain" description="Lipoxygenase" evidence="3">
    <location>
        <begin position="1"/>
        <end position="109"/>
    </location>
</feature>
<proteinExistence type="predicted"/>
<evidence type="ECO:0000256" key="2">
    <source>
        <dbReference type="SAM" id="SignalP"/>
    </source>
</evidence>
<feature type="compositionally biased region" description="Low complexity" evidence="1">
    <location>
        <begin position="485"/>
        <end position="546"/>
    </location>
</feature>
<evidence type="ECO:0000313" key="4">
    <source>
        <dbReference type="EMBL" id="GLD56875.1"/>
    </source>
</evidence>
<protein>
    <recommendedName>
        <fullName evidence="3">Lipoxygenase domain-containing protein</fullName>
    </recommendedName>
</protein>
<organism evidence="4 5">
    <name type="scientific">Lates japonicus</name>
    <name type="common">Japanese lates</name>
    <dbReference type="NCBI Taxonomy" id="270547"/>
    <lineage>
        <taxon>Eukaryota</taxon>
        <taxon>Metazoa</taxon>
        <taxon>Chordata</taxon>
        <taxon>Craniata</taxon>
        <taxon>Vertebrata</taxon>
        <taxon>Euteleostomi</taxon>
        <taxon>Actinopterygii</taxon>
        <taxon>Neopterygii</taxon>
        <taxon>Teleostei</taxon>
        <taxon>Neoteleostei</taxon>
        <taxon>Acanthomorphata</taxon>
        <taxon>Carangaria</taxon>
        <taxon>Carangaria incertae sedis</taxon>
        <taxon>Centropomidae</taxon>
        <taxon>Lates</taxon>
    </lineage>
</organism>
<feature type="compositionally biased region" description="Low complexity" evidence="1">
    <location>
        <begin position="423"/>
        <end position="446"/>
    </location>
</feature>
<dbReference type="SUPFAM" id="SSF48484">
    <property type="entry name" value="Lipoxigenase"/>
    <property type="match status" value="1"/>
</dbReference>
<evidence type="ECO:0000256" key="1">
    <source>
        <dbReference type="SAM" id="MobiDB-lite"/>
    </source>
</evidence>
<feature type="region of interest" description="Disordered" evidence="1">
    <location>
        <begin position="485"/>
        <end position="598"/>
    </location>
</feature>
<dbReference type="Gene3D" id="1.20.245.10">
    <property type="entry name" value="Lipoxygenase-1, Domain 5"/>
    <property type="match status" value="1"/>
</dbReference>
<dbReference type="EMBL" id="BRZM01000027">
    <property type="protein sequence ID" value="GLD56875.1"/>
    <property type="molecule type" value="Genomic_DNA"/>
</dbReference>
<dbReference type="AlphaFoldDB" id="A0AAD3MMG5"/>
<keyword evidence="5" id="KW-1185">Reference proteome</keyword>
<comment type="caution">
    <text evidence="4">The sequence shown here is derived from an EMBL/GenBank/DDBJ whole genome shotgun (WGS) entry which is preliminary data.</text>
</comment>
<dbReference type="GO" id="GO:0046872">
    <property type="term" value="F:metal ion binding"/>
    <property type="evidence" value="ECO:0007669"/>
    <property type="project" value="InterPro"/>
</dbReference>
<dbReference type="Proteomes" id="UP001279410">
    <property type="component" value="Unassembled WGS sequence"/>
</dbReference>
<dbReference type="PROSITE" id="PS51393">
    <property type="entry name" value="LIPOXYGENASE_3"/>
    <property type="match status" value="1"/>
</dbReference>
<gene>
    <name evidence="4" type="ORF">AKAME5_000916600</name>
</gene>
<evidence type="ECO:0000259" key="3">
    <source>
        <dbReference type="PROSITE" id="PS51393"/>
    </source>
</evidence>
<sequence length="598" mass="65326">MLRWVSCVLLRPAGGAAASAVCSFPDVNSTVHGLATVYLLSKKPADFVNVSVWFFSAEQHFTESIPMEMAARFHSNLKRLSCDIRARNVDLKLPYVYLDPASVEDSQQAAGVSSALQPQVRRRTPAACSRFSVVPGGQREAERTGPDWTMSATPGQMMMAWVWVCLVTLARLNTAEDPHRDADEGLAALQALFSASEPPGESGSGGGFFPVPVWKFVKEPGDGAEPSDFGQPQFRCSDRSLSVRFSLIRHSDLRLQDGRRLLSLPDRCHGSVRTFGPWLLLKLPYTSCHMSLWVSNGTWFHQLKLHYFDHLLQAKVTGVASCENPATLLHLEPPLVTCRMADVMVKLPPGSRLMRVKALGKDGVAGRALTAETSGTVLVQIPGPVDMAKTRSGQVPHPRAREEPDLWELWDFEEIPLEPYSPGPTETPATTEPTAATESTATTETMDAPTTVTTVSTPVTWVTYADADIFELWGFGEIPSGPYTGDTIATTTPTTPTTSSTTSSATSVDVTTMSTTTTTSGITSATTTTEAPTTTITATTTEAPTTRRPRPPLRPQLQRRPRPPLRLQLQQRPRPPLRPQLHRPTTTTEIAQRPDHDH</sequence>
<dbReference type="InterPro" id="IPR036226">
    <property type="entry name" value="LipOase_C_sf"/>
</dbReference>
<dbReference type="InterPro" id="IPR013819">
    <property type="entry name" value="LipOase_C"/>
</dbReference>
<feature type="signal peptide" evidence="2">
    <location>
        <begin position="1"/>
        <end position="18"/>
    </location>
</feature>
<accession>A0AAD3MMG5</accession>
<feature type="compositionally biased region" description="Basic residues" evidence="1">
    <location>
        <begin position="547"/>
        <end position="563"/>
    </location>
</feature>
<name>A0AAD3MMG5_LATJO</name>
<feature type="chain" id="PRO_5042025694" description="Lipoxygenase domain-containing protein" evidence="2">
    <location>
        <begin position="19"/>
        <end position="598"/>
    </location>
</feature>
<reference evidence="4" key="1">
    <citation type="submission" date="2022-08" db="EMBL/GenBank/DDBJ databases">
        <title>Genome sequencing of akame (Lates japonicus).</title>
        <authorList>
            <person name="Hashiguchi Y."/>
            <person name="Takahashi H."/>
        </authorList>
    </citation>
    <scope>NUCLEOTIDE SEQUENCE</scope>
    <source>
        <strain evidence="4">Kochi</strain>
    </source>
</reference>